<feature type="domain" description="HAMP" evidence="12">
    <location>
        <begin position="253"/>
        <end position="305"/>
    </location>
</feature>
<feature type="transmembrane region" description="Helical" evidence="10">
    <location>
        <begin position="6"/>
        <end position="26"/>
    </location>
</feature>
<evidence type="ECO:0000256" key="3">
    <source>
        <dbReference type="ARBA" id="ARBA00012438"/>
    </source>
</evidence>
<protein>
    <recommendedName>
        <fullName evidence="3">histidine kinase</fullName>
        <ecNumber evidence="3">2.7.13.3</ecNumber>
    </recommendedName>
</protein>
<feature type="domain" description="Histidine kinase" evidence="11">
    <location>
        <begin position="313"/>
        <end position="526"/>
    </location>
</feature>
<dbReference type="GO" id="GO:0005524">
    <property type="term" value="F:ATP binding"/>
    <property type="evidence" value="ECO:0007669"/>
    <property type="project" value="UniProtKB-KW"/>
</dbReference>
<keyword evidence="7" id="KW-0547">Nucleotide-binding</keyword>
<dbReference type="InterPro" id="IPR036097">
    <property type="entry name" value="HisK_dim/P_sf"/>
</dbReference>
<evidence type="ECO:0000256" key="4">
    <source>
        <dbReference type="ARBA" id="ARBA00022475"/>
    </source>
</evidence>
<dbReference type="Gene3D" id="3.30.565.10">
    <property type="entry name" value="Histidine kinase-like ATPase, C-terminal domain"/>
    <property type="match status" value="1"/>
</dbReference>
<dbReference type="Gene3D" id="1.10.287.130">
    <property type="match status" value="1"/>
</dbReference>
<evidence type="ECO:0000256" key="6">
    <source>
        <dbReference type="ARBA" id="ARBA00022679"/>
    </source>
</evidence>
<dbReference type="SMART" id="SM00388">
    <property type="entry name" value="HisKA"/>
    <property type="match status" value="1"/>
</dbReference>
<evidence type="ECO:0000256" key="2">
    <source>
        <dbReference type="ARBA" id="ARBA00004651"/>
    </source>
</evidence>
<evidence type="ECO:0000256" key="1">
    <source>
        <dbReference type="ARBA" id="ARBA00000085"/>
    </source>
</evidence>
<dbReference type="InterPro" id="IPR003660">
    <property type="entry name" value="HAMP_dom"/>
</dbReference>
<dbReference type="CDD" id="cd00082">
    <property type="entry name" value="HisKA"/>
    <property type="match status" value="1"/>
</dbReference>
<comment type="catalytic activity">
    <reaction evidence="1">
        <text>ATP + protein L-histidine = ADP + protein N-phospho-L-histidine.</text>
        <dbReference type="EC" id="2.7.13.3"/>
    </reaction>
</comment>
<evidence type="ECO:0000256" key="7">
    <source>
        <dbReference type="ARBA" id="ARBA00022741"/>
    </source>
</evidence>
<dbReference type="InterPro" id="IPR003594">
    <property type="entry name" value="HATPase_dom"/>
</dbReference>
<sequence length="533" mass="60801">MGRLFLKLYSVFALVVIIYFLGISNLNSILQGTLDRYLGDLTQGTYALLERRLQTMPEEQWPKLIHTLNQGDGYTIRLLSLESLTFSPSMMERLNRGEMVFTNVDDAIHCYKRVPGSQWVLEFPFEQTIADDSRRLSSSTFSLIEMNLREQPQSTWPTVMADLSQRFNFPVVLLEKSRIELPPAEIDRLENGEIVVQIRESNNNEFIYRPITGSPFVIKLGPFTEPLTLSYLQSILIVFLAALVALAVLFWVFPLWRDLKRLTVSTNAFGRGDFSMRATLSKHSVLLGLAETFNGMANRIQRLISSHKELTNAVSHELRTPLARLRFGMEMLQSSSDEADKKRYIASMNADIDELDQLVVELLTYARFDRDKPELKFQRQDVKPWLTGIIQQIKTGENNLSINVEITGTNVKHARFEPRLMARAVGNLLQNAQRYAQGNVSVIFTQDEKNYQIMVDDDGPGIPKSERTHIFEAFKRLDASRDRDTGGYGLGLAIVQRICQWHEGAVMVEDSPLGGARFIIYWPKSDGIQHLKT</sequence>
<dbReference type="PROSITE" id="PS50109">
    <property type="entry name" value="HIS_KIN"/>
    <property type="match status" value="1"/>
</dbReference>
<dbReference type="PANTHER" id="PTHR44936">
    <property type="entry name" value="SENSOR PROTEIN CREC"/>
    <property type="match status" value="1"/>
</dbReference>
<dbReference type="GO" id="GO:0000155">
    <property type="term" value="F:phosphorelay sensor kinase activity"/>
    <property type="evidence" value="ECO:0007669"/>
    <property type="project" value="InterPro"/>
</dbReference>
<evidence type="ECO:0000256" key="8">
    <source>
        <dbReference type="ARBA" id="ARBA00022777"/>
    </source>
</evidence>
<feature type="transmembrane region" description="Helical" evidence="10">
    <location>
        <begin position="235"/>
        <end position="256"/>
    </location>
</feature>
<dbReference type="PANTHER" id="PTHR44936:SF10">
    <property type="entry name" value="SENSOR PROTEIN RSTB"/>
    <property type="match status" value="1"/>
</dbReference>
<dbReference type="PROSITE" id="PS50885">
    <property type="entry name" value="HAMP"/>
    <property type="match status" value="1"/>
</dbReference>
<dbReference type="SUPFAM" id="SSF47384">
    <property type="entry name" value="Homodimeric domain of signal transducing histidine kinase"/>
    <property type="match status" value="1"/>
</dbReference>
<dbReference type="InterPro" id="IPR005467">
    <property type="entry name" value="His_kinase_dom"/>
</dbReference>
<comment type="subcellular location">
    <subcellularLocation>
        <location evidence="2">Cell membrane</location>
        <topology evidence="2">Multi-pass membrane protein</topology>
    </subcellularLocation>
</comment>
<evidence type="ECO:0000256" key="10">
    <source>
        <dbReference type="SAM" id="Phobius"/>
    </source>
</evidence>
<keyword evidence="8" id="KW-0418">Kinase</keyword>
<dbReference type="AlphaFoldDB" id="A0A3B1BH33"/>
<keyword evidence="10" id="KW-0472">Membrane</keyword>
<reference evidence="13" key="1">
    <citation type="submission" date="2018-06" db="EMBL/GenBank/DDBJ databases">
        <authorList>
            <person name="Zhirakovskaya E."/>
        </authorList>
    </citation>
    <scope>NUCLEOTIDE SEQUENCE</scope>
</reference>
<dbReference type="InterPro" id="IPR050980">
    <property type="entry name" value="2C_sensor_his_kinase"/>
</dbReference>
<dbReference type="SUPFAM" id="SSF55874">
    <property type="entry name" value="ATPase domain of HSP90 chaperone/DNA topoisomerase II/histidine kinase"/>
    <property type="match status" value="1"/>
</dbReference>
<accession>A0A3B1BH33</accession>
<keyword evidence="10" id="KW-1133">Transmembrane helix</keyword>
<dbReference type="InterPro" id="IPR003661">
    <property type="entry name" value="HisK_dim/P_dom"/>
</dbReference>
<dbReference type="Gene3D" id="6.10.340.10">
    <property type="match status" value="1"/>
</dbReference>
<evidence type="ECO:0000259" key="12">
    <source>
        <dbReference type="PROSITE" id="PS50885"/>
    </source>
</evidence>
<dbReference type="EMBL" id="UOFV01000457">
    <property type="protein sequence ID" value="VAX04257.1"/>
    <property type="molecule type" value="Genomic_DNA"/>
</dbReference>
<dbReference type="GO" id="GO:0005886">
    <property type="term" value="C:plasma membrane"/>
    <property type="evidence" value="ECO:0007669"/>
    <property type="project" value="UniProtKB-SubCell"/>
</dbReference>
<keyword evidence="6" id="KW-0808">Transferase</keyword>
<organism evidence="13">
    <name type="scientific">hydrothermal vent metagenome</name>
    <dbReference type="NCBI Taxonomy" id="652676"/>
    <lineage>
        <taxon>unclassified sequences</taxon>
        <taxon>metagenomes</taxon>
        <taxon>ecological metagenomes</taxon>
    </lineage>
</organism>
<dbReference type="InterPro" id="IPR004358">
    <property type="entry name" value="Sig_transdc_His_kin-like_C"/>
</dbReference>
<dbReference type="Pfam" id="PF02518">
    <property type="entry name" value="HATPase_c"/>
    <property type="match status" value="1"/>
</dbReference>
<proteinExistence type="predicted"/>
<evidence type="ECO:0000313" key="13">
    <source>
        <dbReference type="EMBL" id="VAX04257.1"/>
    </source>
</evidence>
<evidence type="ECO:0000256" key="5">
    <source>
        <dbReference type="ARBA" id="ARBA00022553"/>
    </source>
</evidence>
<dbReference type="EC" id="2.7.13.3" evidence="3"/>
<keyword evidence="5" id="KW-0597">Phosphoprotein</keyword>
<keyword evidence="4" id="KW-1003">Cell membrane</keyword>
<dbReference type="CDD" id="cd06225">
    <property type="entry name" value="HAMP"/>
    <property type="match status" value="1"/>
</dbReference>
<dbReference type="SMART" id="SM00387">
    <property type="entry name" value="HATPase_c"/>
    <property type="match status" value="1"/>
</dbReference>
<keyword evidence="10" id="KW-0812">Transmembrane</keyword>
<dbReference type="InterPro" id="IPR036890">
    <property type="entry name" value="HATPase_C_sf"/>
</dbReference>
<keyword evidence="9" id="KW-0067">ATP-binding</keyword>
<evidence type="ECO:0000259" key="11">
    <source>
        <dbReference type="PROSITE" id="PS50109"/>
    </source>
</evidence>
<gene>
    <name evidence="13" type="ORF">MNBD_GAMMA19-1431</name>
</gene>
<dbReference type="PRINTS" id="PR00344">
    <property type="entry name" value="BCTRLSENSOR"/>
</dbReference>
<evidence type="ECO:0000256" key="9">
    <source>
        <dbReference type="ARBA" id="ARBA00022840"/>
    </source>
</evidence>
<dbReference type="Pfam" id="PF00512">
    <property type="entry name" value="HisKA"/>
    <property type="match status" value="1"/>
</dbReference>
<name>A0A3B1BH33_9ZZZZ</name>